<reference evidence="16" key="1">
    <citation type="submission" date="2006-01" db="EMBL/GenBank/DDBJ databases">
        <authorList>
            <person name="Lindblad-Toh K."/>
            <person name="Mauceli E."/>
            <person name="Grabherr M."/>
            <person name="Chang J.L."/>
            <person name="Lander E.S."/>
        </authorList>
    </citation>
    <scope>NUCLEOTIDE SEQUENCE [LARGE SCALE GENOMIC DNA]</scope>
</reference>
<comment type="subcellular location">
    <subcellularLocation>
        <location evidence="1 14">Cell membrane</location>
        <topology evidence="1 14">Multi-pass membrane protein</topology>
    </subcellularLocation>
</comment>
<keyword evidence="3 14" id="KW-0716">Sensory transduction</keyword>
<keyword evidence="6 14" id="KW-1133">Transmembrane helix</keyword>
<dbReference type="InterPro" id="IPR000276">
    <property type="entry name" value="GPCR_Rhodpsn"/>
</dbReference>
<feature type="domain" description="G-protein coupled receptors family 1 profile" evidence="15">
    <location>
        <begin position="48"/>
        <end position="300"/>
    </location>
</feature>
<evidence type="ECO:0000259" key="15">
    <source>
        <dbReference type="PROSITE" id="PS50262"/>
    </source>
</evidence>
<dbReference type="GO" id="GO:0004984">
    <property type="term" value="F:olfactory receptor activity"/>
    <property type="evidence" value="ECO:0007669"/>
    <property type="project" value="InterPro"/>
</dbReference>
<dbReference type="InterPro" id="IPR050402">
    <property type="entry name" value="OR51/52/56-like"/>
</dbReference>
<keyword evidence="8 14" id="KW-0472">Membrane</keyword>
<dbReference type="Pfam" id="PF13853">
    <property type="entry name" value="7tm_4"/>
    <property type="match status" value="1"/>
</dbReference>
<dbReference type="GO" id="GO:0005886">
    <property type="term" value="C:plasma membrane"/>
    <property type="evidence" value="ECO:0007669"/>
    <property type="project" value="UniProtKB-SubCell"/>
</dbReference>
<keyword evidence="7 13" id="KW-0297">G-protein coupled receptor</keyword>
<keyword evidence="10 13" id="KW-0675">Receptor</keyword>
<feature type="transmembrane region" description="Helical" evidence="14">
    <location>
        <begin position="203"/>
        <end position="231"/>
    </location>
</feature>
<dbReference type="PROSITE" id="PS50262">
    <property type="entry name" value="G_PROTEIN_RECEP_F1_2"/>
    <property type="match status" value="1"/>
</dbReference>
<dbReference type="PANTHER" id="PTHR26450:SF417">
    <property type="entry name" value="ODORANT RECEPTOR-RELATED"/>
    <property type="match status" value="1"/>
</dbReference>
<keyword evidence="2 14" id="KW-1003">Cell membrane</keyword>
<name>G3PC08_GASAC</name>
<dbReference type="eggNOG" id="ENOG502SJUD">
    <property type="taxonomic scope" value="Eukaryota"/>
</dbReference>
<keyword evidence="5 14" id="KW-0552">Olfaction</keyword>
<dbReference type="GO" id="GO:0004930">
    <property type="term" value="F:G protein-coupled receptor activity"/>
    <property type="evidence" value="ECO:0007669"/>
    <property type="project" value="UniProtKB-KW"/>
</dbReference>
<accession>G3PC08</accession>
<evidence type="ECO:0000256" key="3">
    <source>
        <dbReference type="ARBA" id="ARBA00022606"/>
    </source>
</evidence>
<evidence type="ECO:0000256" key="7">
    <source>
        <dbReference type="ARBA" id="ARBA00023040"/>
    </source>
</evidence>
<evidence type="ECO:0000256" key="8">
    <source>
        <dbReference type="ARBA" id="ARBA00023136"/>
    </source>
</evidence>
<evidence type="ECO:0000256" key="4">
    <source>
        <dbReference type="ARBA" id="ARBA00022692"/>
    </source>
</evidence>
<dbReference type="FunCoup" id="G3PC08">
    <property type="interactions" value="282"/>
</dbReference>
<dbReference type="PRINTS" id="PR00245">
    <property type="entry name" value="OLFACTORYR"/>
</dbReference>
<keyword evidence="9" id="KW-1015">Disulfide bond</keyword>
<dbReference type="Ensembl" id="ENSGACT00000015160.1">
    <property type="protein sequence ID" value="ENSGACP00000015132.1"/>
    <property type="gene ID" value="ENSGACG00000011443.1"/>
</dbReference>
<feature type="transmembrane region" description="Helical" evidence="14">
    <location>
        <begin position="109"/>
        <end position="127"/>
    </location>
</feature>
<reference evidence="16" key="2">
    <citation type="submission" date="2024-04" db="UniProtKB">
        <authorList>
            <consortium name="Ensembl"/>
        </authorList>
    </citation>
    <scope>IDENTIFICATION</scope>
</reference>
<sequence>LSSYIKMMNSNLTVMKSFFILGFPGLSPTYYRPVSALLFFFYLAIAIGNIFIFTFVVCEKSLQKPTYLLFCHLALNDLTFGTLTLPKIISKYWFGDGFISFYGCFTQMFFVHYSGSVTSFMLLAMALDRFIAICIPLRYPVLVTNNTISVICGFAWFIPLPLMLTIVLHTLTLPFCKSNVIAQCYCDHISITSQACGENVQTVLVTALCVAMFCLLLPLAFILFSYILIFADILKMSNATGRMRTISTCTPQILITCLFYLPRCFVYVSNTVGYSFSLDVRILVVLLYSLLPAAVNPIIYCFKTQYIKQHLIKKIKTKQTNTLVIQS</sequence>
<evidence type="ECO:0000256" key="1">
    <source>
        <dbReference type="ARBA" id="ARBA00004651"/>
    </source>
</evidence>
<dbReference type="PROSITE" id="PS00237">
    <property type="entry name" value="G_PROTEIN_RECEP_F1_1"/>
    <property type="match status" value="1"/>
</dbReference>
<evidence type="ECO:0000256" key="14">
    <source>
        <dbReference type="RuleBase" id="RU363047"/>
    </source>
</evidence>
<feature type="transmembrane region" description="Helical" evidence="14">
    <location>
        <begin position="282"/>
        <end position="302"/>
    </location>
</feature>
<evidence type="ECO:0000256" key="12">
    <source>
        <dbReference type="ARBA" id="ARBA00023224"/>
    </source>
</evidence>
<evidence type="ECO:0000256" key="13">
    <source>
        <dbReference type="RuleBase" id="RU000688"/>
    </source>
</evidence>
<dbReference type="InterPro" id="IPR017452">
    <property type="entry name" value="GPCR_Rhodpsn_7TM"/>
</dbReference>
<evidence type="ECO:0000256" key="10">
    <source>
        <dbReference type="ARBA" id="ARBA00023170"/>
    </source>
</evidence>
<dbReference type="FunFam" id="1.20.1070.10:FF:000024">
    <property type="entry name" value="Olfactory receptor"/>
    <property type="match status" value="1"/>
</dbReference>
<dbReference type="SUPFAM" id="SSF81321">
    <property type="entry name" value="Family A G protein-coupled receptor-like"/>
    <property type="match status" value="1"/>
</dbReference>
<feature type="transmembrane region" description="Helical" evidence="14">
    <location>
        <begin position="243"/>
        <end position="262"/>
    </location>
</feature>
<evidence type="ECO:0000256" key="11">
    <source>
        <dbReference type="ARBA" id="ARBA00023180"/>
    </source>
</evidence>
<evidence type="ECO:0000313" key="16">
    <source>
        <dbReference type="Ensembl" id="ENSGACP00000015132.1"/>
    </source>
</evidence>
<evidence type="ECO:0000256" key="5">
    <source>
        <dbReference type="ARBA" id="ARBA00022725"/>
    </source>
</evidence>
<keyword evidence="11" id="KW-0325">Glycoprotein</keyword>
<dbReference type="PANTHER" id="PTHR26450">
    <property type="entry name" value="OLFACTORY RECEPTOR 56B1-RELATED"/>
    <property type="match status" value="1"/>
</dbReference>
<dbReference type="Gene3D" id="1.20.1070.10">
    <property type="entry name" value="Rhodopsin 7-helix transmembrane proteins"/>
    <property type="match status" value="1"/>
</dbReference>
<keyword evidence="12 13" id="KW-0807">Transducer</keyword>
<organism evidence="16">
    <name type="scientific">Gasterosteus aculeatus</name>
    <name type="common">Three-spined stickleback</name>
    <dbReference type="NCBI Taxonomy" id="69293"/>
    <lineage>
        <taxon>Eukaryota</taxon>
        <taxon>Metazoa</taxon>
        <taxon>Chordata</taxon>
        <taxon>Craniata</taxon>
        <taxon>Vertebrata</taxon>
        <taxon>Euteleostomi</taxon>
        <taxon>Actinopterygii</taxon>
        <taxon>Neopterygii</taxon>
        <taxon>Teleostei</taxon>
        <taxon>Neoteleostei</taxon>
        <taxon>Acanthomorphata</taxon>
        <taxon>Eupercaria</taxon>
        <taxon>Perciformes</taxon>
        <taxon>Cottioidei</taxon>
        <taxon>Gasterosteales</taxon>
        <taxon>Gasterosteidae</taxon>
        <taxon>Gasterosteus</taxon>
    </lineage>
</organism>
<dbReference type="OMA" id="YCDHISL"/>
<evidence type="ECO:0000256" key="9">
    <source>
        <dbReference type="ARBA" id="ARBA00023157"/>
    </source>
</evidence>
<feature type="transmembrane region" description="Helical" evidence="14">
    <location>
        <begin position="67"/>
        <end position="89"/>
    </location>
</feature>
<dbReference type="InterPro" id="IPR000725">
    <property type="entry name" value="Olfact_rcpt"/>
</dbReference>
<proteinExistence type="inferred from homology"/>
<keyword evidence="4 13" id="KW-0812">Transmembrane</keyword>
<comment type="similarity">
    <text evidence="13">Belongs to the G-protein coupled receptor 1 family.</text>
</comment>
<evidence type="ECO:0000256" key="2">
    <source>
        <dbReference type="ARBA" id="ARBA00022475"/>
    </source>
</evidence>
<dbReference type="PRINTS" id="PR00237">
    <property type="entry name" value="GPCRRHODOPSN"/>
</dbReference>
<dbReference type="InParanoid" id="G3PC08"/>
<dbReference type="STRING" id="69293.ENSGACP00000015132"/>
<protein>
    <recommendedName>
        <fullName evidence="14">Olfactory receptor</fullName>
    </recommendedName>
</protein>
<dbReference type="AlphaFoldDB" id="G3PC08"/>
<evidence type="ECO:0000256" key="6">
    <source>
        <dbReference type="ARBA" id="ARBA00022989"/>
    </source>
</evidence>
<feature type="transmembrane region" description="Helical" evidence="14">
    <location>
        <begin position="37"/>
        <end position="58"/>
    </location>
</feature>